<dbReference type="PROSITE" id="PS50943">
    <property type="entry name" value="HTH_CROC1"/>
    <property type="match status" value="1"/>
</dbReference>
<sequence length="82" mass="9449">MIYSPQQLANTLLLIRQKNRWTQSELAKKVGIKQATISNFENRPEKATISTMFKLIQALDLTLKIEPKDAKNSQSTVDEEDW</sequence>
<keyword evidence="3" id="KW-0238">DNA-binding</keyword>
<feature type="domain" description="HTH cro/C1-type" evidence="1">
    <location>
        <begin position="12"/>
        <end position="70"/>
    </location>
</feature>
<dbReference type="RefSeq" id="WP_017110259.1">
    <property type="nucleotide sequence ID" value="NZ_AP025476.1"/>
</dbReference>
<evidence type="ECO:0000313" key="4">
    <source>
        <dbReference type="Proteomes" id="UP000049077"/>
    </source>
</evidence>
<reference evidence="5" key="2">
    <citation type="submission" date="2014-06" db="EMBL/GenBank/DDBJ databases">
        <authorList>
            <person name="Le Roux Frederique"/>
        </authorList>
    </citation>
    <scope>NUCLEOTIDE SEQUENCE [LARGE SCALE GENOMIC DNA]</scope>
    <source>
        <strain evidence="5">J5-5</strain>
    </source>
</reference>
<dbReference type="Pfam" id="PF01381">
    <property type="entry name" value="HTH_3"/>
    <property type="match status" value="1"/>
</dbReference>
<dbReference type="SUPFAM" id="SSF47413">
    <property type="entry name" value="lambda repressor-like DNA-binding domains"/>
    <property type="match status" value="1"/>
</dbReference>
<dbReference type="Gene3D" id="1.10.260.40">
    <property type="entry name" value="lambda repressor-like DNA-binding domains"/>
    <property type="match status" value="1"/>
</dbReference>
<dbReference type="AlphaFoldDB" id="A0A0T7D0G2"/>
<dbReference type="GeneID" id="93899161"/>
<evidence type="ECO:0000313" key="5">
    <source>
        <dbReference type="Proteomes" id="UP000049495"/>
    </source>
</evidence>
<evidence type="ECO:0000313" key="3">
    <source>
        <dbReference type="EMBL" id="CDT11143.1"/>
    </source>
</evidence>
<dbReference type="Proteomes" id="UP000049077">
    <property type="component" value="Unassembled WGS sequence"/>
</dbReference>
<dbReference type="InterPro" id="IPR001387">
    <property type="entry name" value="Cro/C1-type_HTH"/>
</dbReference>
<dbReference type="EMBL" id="CCJX01000033">
    <property type="protein sequence ID" value="CDT02870.1"/>
    <property type="molecule type" value="Genomic_DNA"/>
</dbReference>
<dbReference type="SMART" id="SM00530">
    <property type="entry name" value="HTH_XRE"/>
    <property type="match status" value="1"/>
</dbReference>
<dbReference type="InterPro" id="IPR010982">
    <property type="entry name" value="Lambda_DNA-bd_dom_sf"/>
</dbReference>
<reference evidence="3 4" key="1">
    <citation type="submission" date="2014-06" db="EMBL/GenBank/DDBJ databases">
        <authorList>
            <person name="Le Roux F."/>
        </authorList>
    </citation>
    <scope>NUCLEOTIDE SEQUENCE</scope>
    <source>
        <strain evidence="2 4">J5-4</strain>
        <strain evidence="3">J5-5</strain>
    </source>
</reference>
<dbReference type="EMBL" id="CCJV01000052">
    <property type="protein sequence ID" value="CDT11143.1"/>
    <property type="molecule type" value="Genomic_DNA"/>
</dbReference>
<dbReference type="Proteomes" id="UP000049495">
    <property type="component" value="Unassembled WGS sequence"/>
</dbReference>
<name>A0A0T7D0G2_9VIBR</name>
<organism evidence="3 5">
    <name type="scientific">Vibrio crassostreae</name>
    <dbReference type="NCBI Taxonomy" id="246167"/>
    <lineage>
        <taxon>Bacteria</taxon>
        <taxon>Pseudomonadati</taxon>
        <taxon>Pseudomonadota</taxon>
        <taxon>Gammaproteobacteria</taxon>
        <taxon>Vibrionales</taxon>
        <taxon>Vibrionaceae</taxon>
        <taxon>Vibrio</taxon>
    </lineage>
</organism>
<comment type="caution">
    <text evidence="3">The sequence shown here is derived from an EMBL/GenBank/DDBJ whole genome shotgun (WGS) entry which is preliminary data.</text>
</comment>
<keyword evidence="4" id="KW-1185">Reference proteome</keyword>
<dbReference type="OrthoDB" id="5891007at2"/>
<protein>
    <submittedName>
        <fullName evidence="3">DNA-binding transcriptional regulator</fullName>
    </submittedName>
</protein>
<gene>
    <name evidence="3" type="primary">hipB</name>
    <name evidence="2" type="ORF">VCR4J5_1280087</name>
    <name evidence="3" type="ORF">VCR5J5_1450083</name>
</gene>
<evidence type="ECO:0000313" key="2">
    <source>
        <dbReference type="EMBL" id="CDT02870.1"/>
    </source>
</evidence>
<dbReference type="CDD" id="cd00093">
    <property type="entry name" value="HTH_XRE"/>
    <property type="match status" value="1"/>
</dbReference>
<dbReference type="GO" id="GO:0003677">
    <property type="term" value="F:DNA binding"/>
    <property type="evidence" value="ECO:0007669"/>
    <property type="project" value="UniProtKB-KW"/>
</dbReference>
<dbReference type="NCBIfam" id="NF007271">
    <property type="entry name" value="PRK09726.1"/>
    <property type="match status" value="1"/>
</dbReference>
<accession>A0A0T7D0G2</accession>
<proteinExistence type="predicted"/>
<evidence type="ECO:0000259" key="1">
    <source>
        <dbReference type="PROSITE" id="PS50943"/>
    </source>
</evidence>